<dbReference type="Proteomes" id="UP001064782">
    <property type="component" value="Unassembled WGS sequence"/>
</dbReference>
<protein>
    <submittedName>
        <fullName evidence="3">Uncharacterized protein</fullName>
    </submittedName>
</protein>
<name>A0A9P3Q8W2_9MYCO</name>
<dbReference type="Proteomes" id="UP001165663">
    <property type="component" value="Unassembled WGS sequence"/>
</dbReference>
<keyword evidence="1" id="KW-0732">Signal</keyword>
<gene>
    <name evidence="3" type="ORF">Mkiyose1413_48960</name>
    <name evidence="2" type="ORF">SRL2020028_44480</name>
</gene>
<reference evidence="3" key="1">
    <citation type="submission" date="2022-08" db="EMBL/GenBank/DDBJ databases">
        <title>Mycobacterium kiyosense sp. nov., scotochromogenic slow-glowing species isolated from respiratory specimens.</title>
        <authorList>
            <person name="Fukano H."/>
            <person name="Kazumi Y."/>
            <person name="Sakagami N."/>
            <person name="Ato M."/>
            <person name="Mitarai S."/>
            <person name="Hoshino Y."/>
        </authorList>
    </citation>
    <scope>NUCLEOTIDE SEQUENCE</scope>
    <source>
        <strain evidence="3">1413</strain>
        <strain evidence="2">SRL2020-028</strain>
    </source>
</reference>
<dbReference type="GeneID" id="83632434"/>
<feature type="signal peptide" evidence="1">
    <location>
        <begin position="1"/>
        <end position="28"/>
    </location>
</feature>
<proteinExistence type="predicted"/>
<feature type="chain" id="PRO_5040161313" evidence="1">
    <location>
        <begin position="29"/>
        <end position="135"/>
    </location>
</feature>
<evidence type="ECO:0000313" key="3">
    <source>
        <dbReference type="EMBL" id="GLD33013.1"/>
    </source>
</evidence>
<keyword evidence="4" id="KW-1185">Reference proteome</keyword>
<sequence>MTRCRKKVALMVPVLAWGATLAASAAHAAGNCTVAGPQLQMHQSTGYDVTVDANGAALGPTAVVSTAEQTSPGSITGGIEGRTVDFVVTFAGTKAYVHFTGTVSNDGTAHGTSSGTAVPLKLDAGSWDSTTRFTC</sequence>
<evidence type="ECO:0000313" key="2">
    <source>
        <dbReference type="EMBL" id="GLB85192.1"/>
    </source>
</evidence>
<comment type="caution">
    <text evidence="3">The sequence shown here is derived from an EMBL/GenBank/DDBJ whole genome shotgun (WGS) entry which is preliminary data.</text>
</comment>
<dbReference type="EMBL" id="BRZI01000062">
    <property type="protein sequence ID" value="GLD33013.1"/>
    <property type="molecule type" value="Genomic_DNA"/>
</dbReference>
<dbReference type="EMBL" id="BRXE01000075">
    <property type="protein sequence ID" value="GLB85192.1"/>
    <property type="molecule type" value="Genomic_DNA"/>
</dbReference>
<dbReference type="AlphaFoldDB" id="A0A9P3Q8W2"/>
<accession>A0A9P3Q8W2</accession>
<organism evidence="3 4">
    <name type="scientific">Mycobacterium kiyosense</name>
    <dbReference type="NCBI Taxonomy" id="2871094"/>
    <lineage>
        <taxon>Bacteria</taxon>
        <taxon>Bacillati</taxon>
        <taxon>Actinomycetota</taxon>
        <taxon>Actinomycetes</taxon>
        <taxon>Mycobacteriales</taxon>
        <taxon>Mycobacteriaceae</taxon>
        <taxon>Mycobacterium</taxon>
    </lineage>
</organism>
<evidence type="ECO:0000313" key="4">
    <source>
        <dbReference type="Proteomes" id="UP001064782"/>
    </source>
</evidence>
<evidence type="ECO:0000256" key="1">
    <source>
        <dbReference type="SAM" id="SignalP"/>
    </source>
</evidence>
<dbReference type="RefSeq" id="WP_236980353.1">
    <property type="nucleotide sequence ID" value="NZ_BRXE01000075.1"/>
</dbReference>